<dbReference type="Proteomes" id="UP001358586">
    <property type="component" value="Chromosome 5"/>
</dbReference>
<name>A0ABR0PV23_GOSAR</name>
<proteinExistence type="predicted"/>
<feature type="compositionally biased region" description="Basic and acidic residues" evidence="1">
    <location>
        <begin position="1"/>
        <end position="19"/>
    </location>
</feature>
<gene>
    <name evidence="2" type="ORF">PVK06_014640</name>
</gene>
<evidence type="ECO:0000256" key="1">
    <source>
        <dbReference type="SAM" id="MobiDB-lite"/>
    </source>
</evidence>
<dbReference type="InterPro" id="IPR015915">
    <property type="entry name" value="Kelch-typ_b-propeller"/>
</dbReference>
<dbReference type="InterPro" id="IPR053256">
    <property type="entry name" value="Kelch_repeat-containing"/>
</dbReference>
<reference evidence="2 3" key="1">
    <citation type="submission" date="2023-03" db="EMBL/GenBank/DDBJ databases">
        <title>WGS of Gossypium arboreum.</title>
        <authorList>
            <person name="Yu D."/>
        </authorList>
    </citation>
    <scope>NUCLEOTIDE SEQUENCE [LARGE SCALE GENOMIC DNA]</scope>
    <source>
        <tissue evidence="2">Leaf</tissue>
    </source>
</reference>
<evidence type="ECO:0000313" key="3">
    <source>
        <dbReference type="Proteomes" id="UP001358586"/>
    </source>
</evidence>
<dbReference type="PANTHER" id="PTHR46773:SF5">
    <property type="entry name" value="OS04G0487100 PROTEIN"/>
    <property type="match status" value="1"/>
</dbReference>
<dbReference type="PANTHER" id="PTHR46773">
    <property type="match status" value="1"/>
</dbReference>
<dbReference type="Pfam" id="PF01344">
    <property type="entry name" value="Kelch_1"/>
    <property type="match status" value="1"/>
</dbReference>
<dbReference type="EMBL" id="JARKNE010000005">
    <property type="protein sequence ID" value="KAK5830845.1"/>
    <property type="molecule type" value="Genomic_DNA"/>
</dbReference>
<comment type="caution">
    <text evidence="2">The sequence shown here is derived from an EMBL/GenBank/DDBJ whole genome shotgun (WGS) entry which is preliminary data.</text>
</comment>
<dbReference type="SUPFAM" id="SSF117281">
    <property type="entry name" value="Kelch motif"/>
    <property type="match status" value="2"/>
</dbReference>
<evidence type="ECO:0008006" key="4">
    <source>
        <dbReference type="Google" id="ProtNLM"/>
    </source>
</evidence>
<feature type="region of interest" description="Disordered" evidence="1">
    <location>
        <begin position="1"/>
        <end position="54"/>
    </location>
</feature>
<protein>
    <recommendedName>
        <fullName evidence="4">Kelch repeat-containing protein At3g27220-like</fullName>
    </recommendedName>
</protein>
<accession>A0ABR0PV23</accession>
<keyword evidence="3" id="KW-1185">Reference proteome</keyword>
<dbReference type="Gene3D" id="2.120.10.80">
    <property type="entry name" value="Kelch-type beta propeller"/>
    <property type="match status" value="2"/>
</dbReference>
<evidence type="ECO:0000313" key="2">
    <source>
        <dbReference type="EMBL" id="KAK5830845.1"/>
    </source>
</evidence>
<organism evidence="2 3">
    <name type="scientific">Gossypium arboreum</name>
    <name type="common">Tree cotton</name>
    <name type="synonym">Gossypium nanking</name>
    <dbReference type="NCBI Taxonomy" id="29729"/>
    <lineage>
        <taxon>Eukaryota</taxon>
        <taxon>Viridiplantae</taxon>
        <taxon>Streptophyta</taxon>
        <taxon>Embryophyta</taxon>
        <taxon>Tracheophyta</taxon>
        <taxon>Spermatophyta</taxon>
        <taxon>Magnoliopsida</taxon>
        <taxon>eudicotyledons</taxon>
        <taxon>Gunneridae</taxon>
        <taxon>Pentapetalae</taxon>
        <taxon>rosids</taxon>
        <taxon>malvids</taxon>
        <taxon>Malvales</taxon>
        <taxon>Malvaceae</taxon>
        <taxon>Malvoideae</taxon>
        <taxon>Gossypium</taxon>
    </lineage>
</organism>
<sequence length="389" mass="43950">MERKSLQLEPKTERQRNGETDSEAPGIGDAEIDAPPFASHHHSNPNPIGHGDNNVKDGRVLSATFFDLPAPQLEWEKMATAPVPRLDGAAIQINDLLYVFAGYSTINHVHSQVDIYNFMDNSWGGRFDMPREMAHSHLGMVTDGRYMYVVTGQYGPQCRGPTAHTFVLDTKTKKWHDFPPLPVSRYAPATQLWRGRLHVMEHWSLAVKDGKALEKEWRSEILIPPGAGGGGTSQEYRLYVIGGQEGDFMAKPGAPIFKCSRRNEVVFGNVYMLDDEVKWKTLPPMLKPDSHIEFAWAIVSNSIVIVGGTTEKHPVTKKMVLVGEIFQFNFDTLKWSVIRELPYRVKTTLVGYWQGWLYFISGQRDKGPTDPAQKKVIGEMWRTKLKLNS</sequence>
<dbReference type="InterPro" id="IPR006652">
    <property type="entry name" value="Kelch_1"/>
</dbReference>